<evidence type="ECO:0000313" key="11">
    <source>
        <dbReference type="Proteomes" id="UP000317835"/>
    </source>
</evidence>
<keyword evidence="3 6" id="KW-0597">Phosphoprotein</keyword>
<evidence type="ECO:0000256" key="6">
    <source>
        <dbReference type="PROSITE-ProRule" id="PRU00169"/>
    </source>
</evidence>
<dbReference type="SUPFAM" id="SSF47384">
    <property type="entry name" value="Homodimeric domain of signal transducing histidine kinase"/>
    <property type="match status" value="1"/>
</dbReference>
<dbReference type="SUPFAM" id="SSF52172">
    <property type="entry name" value="CheY-like"/>
    <property type="match status" value="1"/>
</dbReference>
<feature type="domain" description="PAS" evidence="9">
    <location>
        <begin position="12"/>
        <end position="49"/>
    </location>
</feature>
<keyword evidence="4 10" id="KW-0808">Transferase</keyword>
<dbReference type="Pfam" id="PF00989">
    <property type="entry name" value="PAS"/>
    <property type="match status" value="1"/>
</dbReference>
<dbReference type="GO" id="GO:0005886">
    <property type="term" value="C:plasma membrane"/>
    <property type="evidence" value="ECO:0007669"/>
    <property type="project" value="TreeGrafter"/>
</dbReference>
<evidence type="ECO:0000256" key="3">
    <source>
        <dbReference type="ARBA" id="ARBA00022553"/>
    </source>
</evidence>
<dbReference type="GO" id="GO:0000155">
    <property type="term" value="F:phosphorelay sensor kinase activity"/>
    <property type="evidence" value="ECO:0007669"/>
    <property type="project" value="InterPro"/>
</dbReference>
<organism evidence="10 11">
    <name type="scientific">Tautonia plasticadhaerens</name>
    <dbReference type="NCBI Taxonomy" id="2527974"/>
    <lineage>
        <taxon>Bacteria</taxon>
        <taxon>Pseudomonadati</taxon>
        <taxon>Planctomycetota</taxon>
        <taxon>Planctomycetia</taxon>
        <taxon>Isosphaerales</taxon>
        <taxon>Isosphaeraceae</taxon>
        <taxon>Tautonia</taxon>
    </lineage>
</organism>
<feature type="domain" description="Response regulatory" evidence="8">
    <location>
        <begin position="812"/>
        <end position="928"/>
    </location>
</feature>
<dbReference type="SMART" id="SM00387">
    <property type="entry name" value="HATPase_c"/>
    <property type="match status" value="1"/>
</dbReference>
<dbReference type="SMART" id="SM00091">
    <property type="entry name" value="PAS"/>
    <property type="match status" value="3"/>
</dbReference>
<dbReference type="InterPro" id="IPR013767">
    <property type="entry name" value="PAS_fold"/>
</dbReference>
<feature type="modified residue" description="4-aspartylphosphate" evidence="6">
    <location>
        <position position="861"/>
    </location>
</feature>
<keyword evidence="11" id="KW-1185">Reference proteome</keyword>
<dbReference type="EC" id="2.7.13.3" evidence="2"/>
<evidence type="ECO:0000256" key="1">
    <source>
        <dbReference type="ARBA" id="ARBA00000085"/>
    </source>
</evidence>
<dbReference type="PRINTS" id="PR00344">
    <property type="entry name" value="BCTRLSENSOR"/>
</dbReference>
<dbReference type="SUPFAM" id="SSF55781">
    <property type="entry name" value="GAF domain-like"/>
    <property type="match status" value="1"/>
</dbReference>
<dbReference type="SUPFAM" id="SSF55874">
    <property type="entry name" value="ATPase domain of HSP90 chaperone/DNA topoisomerase II/histidine kinase"/>
    <property type="match status" value="1"/>
</dbReference>
<accession>A0A518H8E6</accession>
<dbReference type="InterPro" id="IPR036097">
    <property type="entry name" value="HisK_dim/P_sf"/>
</dbReference>
<evidence type="ECO:0000256" key="2">
    <source>
        <dbReference type="ARBA" id="ARBA00012438"/>
    </source>
</evidence>
<dbReference type="AlphaFoldDB" id="A0A518H8E6"/>
<dbReference type="PROSITE" id="PS50110">
    <property type="entry name" value="RESPONSE_REGULATORY"/>
    <property type="match status" value="1"/>
</dbReference>
<evidence type="ECO:0000313" key="10">
    <source>
        <dbReference type="EMBL" id="QDV37091.1"/>
    </source>
</evidence>
<dbReference type="Gene3D" id="3.40.50.2300">
    <property type="match status" value="1"/>
</dbReference>
<dbReference type="CDD" id="cd17546">
    <property type="entry name" value="REC_hyHK_CKI1_RcsC-like"/>
    <property type="match status" value="1"/>
</dbReference>
<dbReference type="Proteomes" id="UP000317835">
    <property type="component" value="Chromosome"/>
</dbReference>
<comment type="catalytic activity">
    <reaction evidence="1">
        <text>ATP + protein L-histidine = ADP + protein N-phospho-L-histidine.</text>
        <dbReference type="EC" id="2.7.13.3"/>
    </reaction>
</comment>
<dbReference type="Gene3D" id="3.30.450.20">
    <property type="entry name" value="PAS domain"/>
    <property type="match status" value="3"/>
</dbReference>
<dbReference type="Pfam" id="PF00072">
    <property type="entry name" value="Response_reg"/>
    <property type="match status" value="1"/>
</dbReference>
<dbReference type="InterPro" id="IPR003018">
    <property type="entry name" value="GAF"/>
</dbReference>
<dbReference type="PROSITE" id="PS50112">
    <property type="entry name" value="PAS"/>
    <property type="match status" value="1"/>
</dbReference>
<dbReference type="Pfam" id="PF02518">
    <property type="entry name" value="HATPase_c"/>
    <property type="match status" value="1"/>
</dbReference>
<reference evidence="10 11" key="1">
    <citation type="submission" date="2019-02" db="EMBL/GenBank/DDBJ databases">
        <title>Deep-cultivation of Planctomycetes and their phenomic and genomic characterization uncovers novel biology.</title>
        <authorList>
            <person name="Wiegand S."/>
            <person name="Jogler M."/>
            <person name="Boedeker C."/>
            <person name="Pinto D."/>
            <person name="Vollmers J."/>
            <person name="Rivas-Marin E."/>
            <person name="Kohn T."/>
            <person name="Peeters S.H."/>
            <person name="Heuer A."/>
            <person name="Rast P."/>
            <person name="Oberbeckmann S."/>
            <person name="Bunk B."/>
            <person name="Jeske O."/>
            <person name="Meyerdierks A."/>
            <person name="Storesund J.E."/>
            <person name="Kallscheuer N."/>
            <person name="Luecker S."/>
            <person name="Lage O.M."/>
            <person name="Pohl T."/>
            <person name="Merkel B.J."/>
            <person name="Hornburger P."/>
            <person name="Mueller R.-W."/>
            <person name="Bruemmer F."/>
            <person name="Labrenz M."/>
            <person name="Spormann A.M."/>
            <person name="Op den Camp H."/>
            <person name="Overmann J."/>
            <person name="Amann R."/>
            <person name="Jetten M.S.M."/>
            <person name="Mascher T."/>
            <person name="Medema M.H."/>
            <person name="Devos D.P."/>
            <person name="Kaster A.-K."/>
            <person name="Ovreas L."/>
            <person name="Rohde M."/>
            <person name="Galperin M.Y."/>
            <person name="Jogler C."/>
        </authorList>
    </citation>
    <scope>NUCLEOTIDE SEQUENCE [LARGE SCALE GENOMIC DNA]</scope>
    <source>
        <strain evidence="10 11">ElP</strain>
    </source>
</reference>
<dbReference type="CDD" id="cd00130">
    <property type="entry name" value="PAS"/>
    <property type="match status" value="1"/>
</dbReference>
<dbReference type="InterPro" id="IPR013656">
    <property type="entry name" value="PAS_4"/>
</dbReference>
<dbReference type="Gene3D" id="3.30.450.40">
    <property type="match status" value="1"/>
</dbReference>
<proteinExistence type="predicted"/>
<evidence type="ECO:0000256" key="5">
    <source>
        <dbReference type="ARBA" id="ARBA00022777"/>
    </source>
</evidence>
<dbReference type="GO" id="GO:0009927">
    <property type="term" value="F:histidine phosphotransfer kinase activity"/>
    <property type="evidence" value="ECO:0007669"/>
    <property type="project" value="TreeGrafter"/>
</dbReference>
<dbReference type="InterPro" id="IPR035965">
    <property type="entry name" value="PAS-like_dom_sf"/>
</dbReference>
<name>A0A518H8E6_9BACT</name>
<dbReference type="SMART" id="SM00448">
    <property type="entry name" value="REC"/>
    <property type="match status" value="1"/>
</dbReference>
<dbReference type="SMART" id="SM00388">
    <property type="entry name" value="HisKA"/>
    <property type="match status" value="1"/>
</dbReference>
<dbReference type="KEGG" id="tpla:ElP_50240"/>
<dbReference type="PANTHER" id="PTHR43047:SF72">
    <property type="entry name" value="OSMOSENSING HISTIDINE PROTEIN KINASE SLN1"/>
    <property type="match status" value="1"/>
</dbReference>
<evidence type="ECO:0000259" key="7">
    <source>
        <dbReference type="PROSITE" id="PS50109"/>
    </source>
</evidence>
<dbReference type="InterPro" id="IPR011006">
    <property type="entry name" value="CheY-like_superfamily"/>
</dbReference>
<protein>
    <recommendedName>
        <fullName evidence="2">histidine kinase</fullName>
        <ecNumber evidence="2">2.7.13.3</ecNumber>
    </recommendedName>
</protein>
<dbReference type="Pfam" id="PF08448">
    <property type="entry name" value="PAS_4"/>
    <property type="match status" value="1"/>
</dbReference>
<evidence type="ECO:0000259" key="8">
    <source>
        <dbReference type="PROSITE" id="PS50110"/>
    </source>
</evidence>
<dbReference type="NCBIfam" id="TIGR00229">
    <property type="entry name" value="sensory_box"/>
    <property type="match status" value="2"/>
</dbReference>
<dbReference type="InterPro" id="IPR036890">
    <property type="entry name" value="HATPase_C_sf"/>
</dbReference>
<gene>
    <name evidence="10" type="primary">arcB_5</name>
    <name evidence="10" type="ORF">ElP_50240</name>
</gene>
<dbReference type="Pfam" id="PF13188">
    <property type="entry name" value="PAS_8"/>
    <property type="match status" value="1"/>
</dbReference>
<dbReference type="InterPro" id="IPR029016">
    <property type="entry name" value="GAF-like_dom_sf"/>
</dbReference>
<evidence type="ECO:0000256" key="4">
    <source>
        <dbReference type="ARBA" id="ARBA00022679"/>
    </source>
</evidence>
<dbReference type="Pfam" id="PF00512">
    <property type="entry name" value="HisKA"/>
    <property type="match status" value="1"/>
</dbReference>
<evidence type="ECO:0000259" key="9">
    <source>
        <dbReference type="PROSITE" id="PS50112"/>
    </source>
</evidence>
<feature type="domain" description="Histidine kinase" evidence="7">
    <location>
        <begin position="569"/>
        <end position="789"/>
    </location>
</feature>
<sequence>MDSAGVIARDPILDALADAVILVDPLGRIVQANRAAQELAGRPEGPLSGLDLSELLSEVERTEVDADPMWSHRARVVRPDGTSVRVEYASNPAQVESGEELSVLTVRPRKGGLGAGGRDALLEYLRMTAKVTNRLGSRPSLELVLSTAVETLIEGFDAALARVWIVDRGTGRYRLAASGAPGRSIRIGSSLKDESADPPVEVVEVARSGMHFLVEGLRDDDRFDPAWIERHGLGSLIALPLAVAGERHGILVAGMRTEPTEECLDALLGFSTIISASFNDVQLLLGELAARVDAEAEHRRFQTIVDLIPIGVVLATGPGPEVALINPSGRELLGTDGSISLDDFAHRLPVRAVDGGPILDADRPLWRAFNRGEQVRETLRLERPDGQERILEVIAGPFPGPDGGAIATFMDITERSELQSDLAMRAAQLKALLDHLPVGVAYFDPDCRCRACNGPAWRILGRSRSKIIGASAEELFVESPGLLAAVRRCVSEHEPHAQINAPWSEEPGADSPRYLEWRFEPLMTSTREPIGALALIVDVTARKRTADAMQKARDDAERSARNKARFLSAISHDLRTPVNALNLLAEALDRRLRGLPEDAELARLSSYLRRASGNLAELVSDLLDLTCFDSGEVTQHLIDFPLAEWLDSTLGPMAMAAQQKGLEFTWSIEAGVTWIRADRVKLGRVLTNLVGNAIKFTDSGSVRVSAGLPPDGRLVLSVEDTGPGIPDAQLGRIFDEFAQLRNPERDRNKGTGLGLAICRRLVEAVGGRLEVTSLADNGSRFSALFPVVPLPGPTTGSTGRFPDGPCTSDRPQVLLVEDDETTRLPMSQLLELSGFDVSTASDGAGALELLSTGRPALVLLDLMMPRMDGIEVLRRIRSDPVLWDLPVLILSGDVLDERARQLDALGVSGTLAKPIDFDRLLQVLDQVAPRTP</sequence>
<dbReference type="Gene3D" id="3.30.565.10">
    <property type="entry name" value="Histidine kinase-like ATPase, C-terminal domain"/>
    <property type="match status" value="1"/>
</dbReference>
<dbReference type="SUPFAM" id="SSF55785">
    <property type="entry name" value="PYP-like sensor domain (PAS domain)"/>
    <property type="match status" value="3"/>
</dbReference>
<dbReference type="Pfam" id="PF13185">
    <property type="entry name" value="GAF_2"/>
    <property type="match status" value="1"/>
</dbReference>
<dbReference type="InterPro" id="IPR004358">
    <property type="entry name" value="Sig_transdc_His_kin-like_C"/>
</dbReference>
<dbReference type="SMART" id="SM00065">
    <property type="entry name" value="GAF"/>
    <property type="match status" value="1"/>
</dbReference>
<dbReference type="InterPro" id="IPR005467">
    <property type="entry name" value="His_kinase_dom"/>
</dbReference>
<dbReference type="GO" id="GO:0006355">
    <property type="term" value="P:regulation of DNA-templated transcription"/>
    <property type="evidence" value="ECO:0007669"/>
    <property type="project" value="InterPro"/>
</dbReference>
<keyword evidence="5" id="KW-0418">Kinase</keyword>
<dbReference type="PANTHER" id="PTHR43047">
    <property type="entry name" value="TWO-COMPONENT HISTIDINE PROTEIN KINASE"/>
    <property type="match status" value="1"/>
</dbReference>
<dbReference type="EMBL" id="CP036426">
    <property type="protein sequence ID" value="QDV37091.1"/>
    <property type="molecule type" value="Genomic_DNA"/>
</dbReference>
<dbReference type="InterPro" id="IPR003594">
    <property type="entry name" value="HATPase_dom"/>
</dbReference>
<dbReference type="InterPro" id="IPR001789">
    <property type="entry name" value="Sig_transdc_resp-reg_receiver"/>
</dbReference>
<dbReference type="InterPro" id="IPR000014">
    <property type="entry name" value="PAS"/>
</dbReference>
<dbReference type="CDD" id="cd00082">
    <property type="entry name" value="HisKA"/>
    <property type="match status" value="1"/>
</dbReference>
<dbReference type="Gene3D" id="1.10.287.130">
    <property type="match status" value="1"/>
</dbReference>
<dbReference type="InterPro" id="IPR003661">
    <property type="entry name" value="HisK_dim/P_dom"/>
</dbReference>
<dbReference type="PROSITE" id="PS50109">
    <property type="entry name" value="HIS_KIN"/>
    <property type="match status" value="1"/>
</dbReference>